<protein>
    <recommendedName>
        <fullName evidence="7">Ubiquitin-associated protein 1</fullName>
    </recommendedName>
</protein>
<feature type="region of interest" description="Disordered" evidence="1">
    <location>
        <begin position="191"/>
        <end position="219"/>
    </location>
</feature>
<dbReference type="OrthoDB" id="2018023at2759"/>
<evidence type="ECO:0008006" key="7">
    <source>
        <dbReference type="Google" id="ProtNLM"/>
    </source>
</evidence>
<feature type="compositionally biased region" description="Basic and acidic residues" evidence="1">
    <location>
        <begin position="191"/>
        <end position="214"/>
    </location>
</feature>
<dbReference type="InterPro" id="IPR038870">
    <property type="entry name" value="UBAP1"/>
</dbReference>
<dbReference type="RefSeq" id="XP_011297189.1">
    <property type="nucleotide sequence ID" value="XM_011298887.1"/>
</dbReference>
<proteinExistence type="predicted"/>
<evidence type="ECO:0000313" key="5">
    <source>
        <dbReference type="RefSeq" id="XP_011297188.1"/>
    </source>
</evidence>
<evidence type="ECO:0000259" key="2">
    <source>
        <dbReference type="PROSITE" id="PS50030"/>
    </source>
</evidence>
<dbReference type="GO" id="GO:0043162">
    <property type="term" value="P:ubiquitin-dependent protein catabolic process via the multivesicular body sorting pathway"/>
    <property type="evidence" value="ECO:0007669"/>
    <property type="project" value="InterPro"/>
</dbReference>
<dbReference type="CDD" id="cd14316">
    <property type="entry name" value="UBA2_UBAP1_like"/>
    <property type="match status" value="1"/>
</dbReference>
<dbReference type="PROSITE" id="PS51497">
    <property type="entry name" value="UMA"/>
    <property type="match status" value="1"/>
</dbReference>
<dbReference type="InterPro" id="IPR023340">
    <property type="entry name" value="UMA"/>
</dbReference>
<feature type="region of interest" description="Disordered" evidence="1">
    <location>
        <begin position="239"/>
        <end position="279"/>
    </location>
</feature>
<feature type="domain" description="UBA" evidence="2">
    <location>
        <begin position="349"/>
        <end position="391"/>
    </location>
</feature>
<dbReference type="GO" id="GO:0043130">
    <property type="term" value="F:ubiquitin binding"/>
    <property type="evidence" value="ECO:0007669"/>
    <property type="project" value="InterPro"/>
</dbReference>
<dbReference type="GO" id="GO:0000813">
    <property type="term" value="C:ESCRT I complex"/>
    <property type="evidence" value="ECO:0007669"/>
    <property type="project" value="InterPro"/>
</dbReference>
<feature type="region of interest" description="Disordered" evidence="1">
    <location>
        <begin position="67"/>
        <end position="104"/>
    </location>
</feature>
<feature type="domain" description="UMA" evidence="3">
    <location>
        <begin position="15"/>
        <end position="59"/>
    </location>
</feature>
<dbReference type="PROSITE" id="PS50030">
    <property type="entry name" value="UBA"/>
    <property type="match status" value="1"/>
</dbReference>
<dbReference type="InterPro" id="IPR015940">
    <property type="entry name" value="UBA"/>
</dbReference>
<dbReference type="PANTHER" id="PTHR15960">
    <property type="entry name" value="LD44032P"/>
    <property type="match status" value="1"/>
</dbReference>
<evidence type="ECO:0000313" key="6">
    <source>
        <dbReference type="RefSeq" id="XP_011297189.1"/>
    </source>
</evidence>
<dbReference type="GeneID" id="105262967"/>
<keyword evidence="4" id="KW-1185">Reference proteome</keyword>
<evidence type="ECO:0000313" key="4">
    <source>
        <dbReference type="Proteomes" id="UP000694866"/>
    </source>
</evidence>
<sequence>MSRSSGQCDQAASYMDGVQVKIAEAYKPPRKFGLPAAYNNKFPDVSKYDYDFSLERSVLEKVTELRKARQANAEARRSRLERRRKRELESTTPSPPSPDDAMIPLPIKVAPAPETTILTPQPLSPPHSDLHNIDIHVKYNRLNYEDFYNDTSSPFDNVELKTINDMEELAQVLQSNSQWTPAPKIESILKELSIEESPEEKKDEIENKADDNYDKPQGSECRNISIIVEELQRTLQDRPCMDNWKPWPDLESPDPETTPELKKSPPTAQSPSTLPNPLAELSESDQKLAKHLKDMGFPLSRSARAIKNLGSADNKKVVEYLLAIQSLEESGISGDDAEKAMDVAQHDLEMAKKYYEDLSTLKDLGFPEDEASKALVKCHIDRDKALDFLCA</sequence>
<dbReference type="SUPFAM" id="SSF46934">
    <property type="entry name" value="UBA-like"/>
    <property type="match status" value="1"/>
</dbReference>
<name>A0A9R1TUL9_9HYME</name>
<dbReference type="KEGG" id="fas:105262967"/>
<feature type="compositionally biased region" description="Polar residues" evidence="1">
    <location>
        <begin position="266"/>
        <end position="275"/>
    </location>
</feature>
<gene>
    <name evidence="5 6" type="primary">LOC105262967</name>
</gene>
<dbReference type="Gene3D" id="1.20.120.1920">
    <property type="entry name" value="UBAP1 SOUBA domain"/>
    <property type="match status" value="1"/>
</dbReference>
<dbReference type="RefSeq" id="XP_011297188.1">
    <property type="nucleotide sequence ID" value="XM_011298886.1"/>
</dbReference>
<dbReference type="InterPro" id="IPR042575">
    <property type="entry name" value="UBAP1_C"/>
</dbReference>
<reference evidence="5 6" key="1">
    <citation type="submission" date="2025-04" db="UniProtKB">
        <authorList>
            <consortium name="RefSeq"/>
        </authorList>
    </citation>
    <scope>IDENTIFICATION</scope>
    <source>
        <strain evidence="5 6">USDA-PBARC FA_bdor</strain>
        <tissue evidence="5 6">Whole organism</tissue>
    </source>
</reference>
<dbReference type="PANTHER" id="PTHR15960:SF5">
    <property type="entry name" value="LD44032P"/>
    <property type="match status" value="1"/>
</dbReference>
<dbReference type="AlphaFoldDB" id="A0A9R1TUL9"/>
<evidence type="ECO:0000259" key="3">
    <source>
        <dbReference type="PROSITE" id="PS51497"/>
    </source>
</evidence>
<accession>A0A9R1TUL9</accession>
<dbReference type="Proteomes" id="UP000694866">
    <property type="component" value="Unplaced"/>
</dbReference>
<evidence type="ECO:0000256" key="1">
    <source>
        <dbReference type="SAM" id="MobiDB-lite"/>
    </source>
</evidence>
<dbReference type="InterPro" id="IPR009060">
    <property type="entry name" value="UBA-like_sf"/>
</dbReference>
<organism evidence="4 5">
    <name type="scientific">Fopius arisanus</name>
    <dbReference type="NCBI Taxonomy" id="64838"/>
    <lineage>
        <taxon>Eukaryota</taxon>
        <taxon>Metazoa</taxon>
        <taxon>Ecdysozoa</taxon>
        <taxon>Arthropoda</taxon>
        <taxon>Hexapoda</taxon>
        <taxon>Insecta</taxon>
        <taxon>Pterygota</taxon>
        <taxon>Neoptera</taxon>
        <taxon>Endopterygota</taxon>
        <taxon>Hymenoptera</taxon>
        <taxon>Apocrita</taxon>
        <taxon>Ichneumonoidea</taxon>
        <taxon>Braconidae</taxon>
        <taxon>Opiinae</taxon>
        <taxon>Fopius</taxon>
    </lineage>
</organism>
<accession>A0A9R1SU53</accession>
<dbReference type="SMART" id="SM00165">
    <property type="entry name" value="UBA"/>
    <property type="match status" value="2"/>
</dbReference>